<protein>
    <submittedName>
        <fullName evidence="1">Uncharacterized protein</fullName>
    </submittedName>
</protein>
<evidence type="ECO:0000313" key="2">
    <source>
        <dbReference type="Proteomes" id="UP000250347"/>
    </source>
</evidence>
<evidence type="ECO:0000313" key="1">
    <source>
        <dbReference type="EMBL" id="RAU91243.1"/>
    </source>
</evidence>
<reference evidence="1 2" key="1">
    <citation type="submission" date="2018-06" db="EMBL/GenBank/DDBJ databases">
        <title>NTM in soil in Japan.</title>
        <authorList>
            <person name="Ohya K."/>
        </authorList>
    </citation>
    <scope>NUCLEOTIDE SEQUENCE [LARGE SCALE GENOMIC DNA]</scope>
    <source>
        <strain evidence="1 2">GF76</strain>
    </source>
</reference>
<proteinExistence type="predicted"/>
<dbReference type="Proteomes" id="UP000250347">
    <property type="component" value="Unassembled WGS sequence"/>
</dbReference>
<dbReference type="AlphaFoldDB" id="A0A329K7A8"/>
<gene>
    <name evidence="1" type="ORF">DQP58_21050</name>
</gene>
<name>A0A329K7A8_9MYCO</name>
<sequence>MTSSWDRARTVADAVLYEGYLLYPYRGTSSKNQSRWQFGVLGPSGAAEAGLGEDDALAAQFLVDGARALTLVVRFLQLQRRRAERATDGGDFEPVDELSTATGSWLTWDEAVECEVSFGPLTFGDQTWSLPVTAQAATDLEVLDGGRLVRERHEIRAVLTVTSQPDGDLQRVSVRITNTGAPVSAHDDKDSVIARSLIGTHLIAEVVGGRFVSLLDPPRSATDAVSRCAQHRCFPVLAGPPGTDDMLLISPIILYDHPEVAEQSDTPLYDCTEIDEILTLRVMTMTDDEKAQARATDPRAARIIDECDAMSPEAMARLHGVLRDPHGLEVSPGLVPEIPDGVDWWDPLADNAVRPEIDAVLVNGVRLARGSKVRLRPRRNADAQDIFVAGKTARVTSVHEDVEGNKHVAVVVDEDPAADLHDWYGRYLYFSPDEVEPLQSQHSTNP</sequence>
<comment type="caution">
    <text evidence="1">The sequence shown here is derived from an EMBL/GenBank/DDBJ whole genome shotgun (WGS) entry which is preliminary data.</text>
</comment>
<organism evidence="1 2">
    <name type="scientific">Mycobacterium colombiense</name>
    <dbReference type="NCBI Taxonomy" id="339268"/>
    <lineage>
        <taxon>Bacteria</taxon>
        <taxon>Bacillati</taxon>
        <taxon>Actinomycetota</taxon>
        <taxon>Actinomycetes</taxon>
        <taxon>Mycobacteriales</taxon>
        <taxon>Mycobacteriaceae</taxon>
        <taxon>Mycobacterium</taxon>
        <taxon>Mycobacterium avium complex (MAC)</taxon>
    </lineage>
</organism>
<dbReference type="EMBL" id="QMEU01000092">
    <property type="protein sequence ID" value="RAU91243.1"/>
    <property type="molecule type" value="Genomic_DNA"/>
</dbReference>
<accession>A0A329K7A8</accession>